<protein>
    <submittedName>
        <fullName evidence="2">Uncharacterized protein</fullName>
    </submittedName>
</protein>
<name>A0A5J5IZV0_9MICO</name>
<dbReference type="RefSeq" id="WP_150450080.1">
    <property type="nucleotide sequence ID" value="NZ_VYSA01000004.1"/>
</dbReference>
<reference evidence="3" key="1">
    <citation type="submission" date="2019-09" db="EMBL/GenBank/DDBJ databases">
        <title>Mumia zhuanghuii sp. nov. isolated from the intestinal contents of plateau pika (Ochotona curzoniae) in the Qinghai-Tibet plateau of China.</title>
        <authorList>
            <person name="Tian Z."/>
        </authorList>
    </citation>
    <scope>NUCLEOTIDE SEQUENCE [LARGE SCALE GENOMIC DNA]</scope>
    <source>
        <strain evidence="3">JCM 30598</strain>
    </source>
</reference>
<dbReference type="Proteomes" id="UP000325827">
    <property type="component" value="Unassembled WGS sequence"/>
</dbReference>
<sequence>MSEMENSTAMQVMKILHRKANPTATTRGTPSEEAMRLNKSRTLALANVTAMLSKINRAALTEDAKAVQEMTDDAQILLDAATGFQELIDDIPNGRKLAA</sequence>
<gene>
    <name evidence="2" type="ORF">F6B43_16375</name>
</gene>
<evidence type="ECO:0000256" key="1">
    <source>
        <dbReference type="SAM" id="MobiDB-lite"/>
    </source>
</evidence>
<feature type="region of interest" description="Disordered" evidence="1">
    <location>
        <begin position="16"/>
        <end position="36"/>
    </location>
</feature>
<evidence type="ECO:0000313" key="3">
    <source>
        <dbReference type="Proteomes" id="UP000325827"/>
    </source>
</evidence>
<dbReference type="OrthoDB" id="5118024at2"/>
<proteinExistence type="predicted"/>
<evidence type="ECO:0000313" key="2">
    <source>
        <dbReference type="EMBL" id="KAA9105938.1"/>
    </source>
</evidence>
<organism evidence="2 3">
    <name type="scientific">Microbacterium rhizomatis</name>
    <dbReference type="NCBI Taxonomy" id="1631477"/>
    <lineage>
        <taxon>Bacteria</taxon>
        <taxon>Bacillati</taxon>
        <taxon>Actinomycetota</taxon>
        <taxon>Actinomycetes</taxon>
        <taxon>Micrococcales</taxon>
        <taxon>Microbacteriaceae</taxon>
        <taxon>Microbacterium</taxon>
    </lineage>
</organism>
<dbReference type="AlphaFoldDB" id="A0A5J5IZV0"/>
<keyword evidence="3" id="KW-1185">Reference proteome</keyword>
<comment type="caution">
    <text evidence="2">The sequence shown here is derived from an EMBL/GenBank/DDBJ whole genome shotgun (WGS) entry which is preliminary data.</text>
</comment>
<accession>A0A5J5IZV0</accession>
<dbReference type="EMBL" id="VYSA01000004">
    <property type="protein sequence ID" value="KAA9105938.1"/>
    <property type="molecule type" value="Genomic_DNA"/>
</dbReference>